<feature type="non-terminal residue" evidence="2">
    <location>
        <position position="101"/>
    </location>
</feature>
<evidence type="ECO:0000313" key="2">
    <source>
        <dbReference type="EMBL" id="KKS93303.1"/>
    </source>
</evidence>
<gene>
    <name evidence="2" type="ORF">UV68_C0022G0001</name>
</gene>
<dbReference type="SUPFAM" id="SSF53448">
    <property type="entry name" value="Nucleotide-diphospho-sugar transferases"/>
    <property type="match status" value="1"/>
</dbReference>
<dbReference type="Gene3D" id="3.90.550.10">
    <property type="entry name" value="Spore Coat Polysaccharide Biosynthesis Protein SpsA, Chain A"/>
    <property type="match status" value="1"/>
</dbReference>
<feature type="domain" description="Glycosyltransferase 2-like" evidence="1">
    <location>
        <begin position="9"/>
        <end position="97"/>
    </location>
</feature>
<name>A0A0G1G2V6_9BACT</name>
<dbReference type="InterPro" id="IPR029044">
    <property type="entry name" value="Nucleotide-diphossugar_trans"/>
</dbReference>
<comment type="caution">
    <text evidence="2">The sequence shown here is derived from an EMBL/GenBank/DDBJ whole genome shotgun (WGS) entry which is preliminary data.</text>
</comment>
<reference evidence="2 3" key="1">
    <citation type="journal article" date="2015" name="Nature">
        <title>rRNA introns, odd ribosomes, and small enigmatic genomes across a large radiation of phyla.</title>
        <authorList>
            <person name="Brown C.T."/>
            <person name="Hug L.A."/>
            <person name="Thomas B.C."/>
            <person name="Sharon I."/>
            <person name="Castelle C.J."/>
            <person name="Singh A."/>
            <person name="Wilkins M.J."/>
            <person name="Williams K.H."/>
            <person name="Banfield J.F."/>
        </authorList>
    </citation>
    <scope>NUCLEOTIDE SEQUENCE [LARGE SCALE GENOMIC DNA]</scope>
</reference>
<evidence type="ECO:0000313" key="3">
    <source>
        <dbReference type="Proteomes" id="UP000033980"/>
    </source>
</evidence>
<protein>
    <submittedName>
        <fullName evidence="2">Glycosyl transferase family protein</fullName>
    </submittedName>
</protein>
<organism evidence="2 3">
    <name type="scientific">Candidatus Collierbacteria bacterium GW2011_GWC2_43_12</name>
    <dbReference type="NCBI Taxonomy" id="1618390"/>
    <lineage>
        <taxon>Bacteria</taxon>
        <taxon>Candidatus Collieribacteriota</taxon>
    </lineage>
</organism>
<dbReference type="GO" id="GO:0016740">
    <property type="term" value="F:transferase activity"/>
    <property type="evidence" value="ECO:0007669"/>
    <property type="project" value="UniProtKB-KW"/>
</dbReference>
<keyword evidence="2" id="KW-0808">Transferase</keyword>
<accession>A0A0G1G2V6</accession>
<dbReference type="PANTHER" id="PTHR43179">
    <property type="entry name" value="RHAMNOSYLTRANSFERASE WBBL"/>
    <property type="match status" value="1"/>
</dbReference>
<dbReference type="EMBL" id="LCFK01000022">
    <property type="protein sequence ID" value="KKS93303.1"/>
    <property type="molecule type" value="Genomic_DNA"/>
</dbReference>
<dbReference type="AlphaFoldDB" id="A0A0G1G2V6"/>
<dbReference type="InterPro" id="IPR001173">
    <property type="entry name" value="Glyco_trans_2-like"/>
</dbReference>
<dbReference type="Proteomes" id="UP000033980">
    <property type="component" value="Unassembled WGS sequence"/>
</dbReference>
<evidence type="ECO:0000259" key="1">
    <source>
        <dbReference type="Pfam" id="PF00535"/>
    </source>
</evidence>
<dbReference type="Pfam" id="PF00535">
    <property type="entry name" value="Glycos_transf_2"/>
    <property type="match status" value="1"/>
</dbReference>
<dbReference type="PANTHER" id="PTHR43179:SF7">
    <property type="entry name" value="RHAMNOSYLTRANSFERASE WBBL"/>
    <property type="match status" value="1"/>
</dbReference>
<sequence>MAKEAKVDVIIPSYNARYLLEKNLPFLVKNTESLGKLIIIDNGSEDDTVTWLREHYPQTIIIKNMTNLGYTVPVNQGIARSASEFFILINNDVRPYKGYDS</sequence>
<proteinExistence type="predicted"/>